<keyword evidence="4" id="KW-0040">ANK repeat</keyword>
<dbReference type="Proteomes" id="UP000807353">
    <property type="component" value="Unassembled WGS sequence"/>
</dbReference>
<reference evidence="8" key="1">
    <citation type="submission" date="2020-11" db="EMBL/GenBank/DDBJ databases">
        <authorList>
            <consortium name="DOE Joint Genome Institute"/>
            <person name="Ahrendt S."/>
            <person name="Riley R."/>
            <person name="Andreopoulos W."/>
            <person name="Labutti K."/>
            <person name="Pangilinan J."/>
            <person name="Ruiz-Duenas F.J."/>
            <person name="Barrasa J.M."/>
            <person name="Sanchez-Garcia M."/>
            <person name="Camarero S."/>
            <person name="Miyauchi S."/>
            <person name="Serrano A."/>
            <person name="Linde D."/>
            <person name="Babiker R."/>
            <person name="Drula E."/>
            <person name="Ayuso-Fernandez I."/>
            <person name="Pacheco R."/>
            <person name="Padilla G."/>
            <person name="Ferreira P."/>
            <person name="Barriuso J."/>
            <person name="Kellner H."/>
            <person name="Castanera R."/>
            <person name="Alfaro M."/>
            <person name="Ramirez L."/>
            <person name="Pisabarro A.G."/>
            <person name="Kuo A."/>
            <person name="Tritt A."/>
            <person name="Lipzen A."/>
            <person name="He G."/>
            <person name="Yan M."/>
            <person name="Ng V."/>
            <person name="Cullen D."/>
            <person name="Martin F."/>
            <person name="Rosso M.-N."/>
            <person name="Henrissat B."/>
            <person name="Hibbett D."/>
            <person name="Martinez A.T."/>
            <person name="Grigoriev I.V."/>
        </authorList>
    </citation>
    <scope>NUCLEOTIDE SEQUENCE</scope>
    <source>
        <strain evidence="8">CBS 247.69</strain>
    </source>
</reference>
<evidence type="ECO:0000256" key="4">
    <source>
        <dbReference type="ARBA" id="ARBA00023043"/>
    </source>
</evidence>
<dbReference type="InterPro" id="IPR038753">
    <property type="entry name" value="NFKBIL1"/>
</dbReference>
<feature type="coiled-coil region" evidence="6">
    <location>
        <begin position="186"/>
        <end position="234"/>
    </location>
</feature>
<dbReference type="GO" id="GO:0043124">
    <property type="term" value="P:negative regulation of canonical NF-kappaB signal transduction"/>
    <property type="evidence" value="ECO:0007669"/>
    <property type="project" value="InterPro"/>
</dbReference>
<evidence type="ECO:0000256" key="2">
    <source>
        <dbReference type="ARBA" id="ARBA00022553"/>
    </source>
</evidence>
<keyword evidence="3" id="KW-0677">Repeat</keyword>
<gene>
    <name evidence="8" type="ORF">BDZ94DRAFT_1242876</name>
</gene>
<evidence type="ECO:0000256" key="3">
    <source>
        <dbReference type="ARBA" id="ARBA00022737"/>
    </source>
</evidence>
<protein>
    <submittedName>
        <fullName evidence="8">Uncharacterized protein</fullName>
    </submittedName>
</protein>
<keyword evidence="9" id="KW-1185">Reference proteome</keyword>
<evidence type="ECO:0000256" key="7">
    <source>
        <dbReference type="SAM" id="MobiDB-lite"/>
    </source>
</evidence>
<comment type="subcellular location">
    <subcellularLocation>
        <location evidence="1">Nucleus</location>
    </subcellularLocation>
</comment>
<evidence type="ECO:0000313" key="8">
    <source>
        <dbReference type="EMBL" id="KAF9469627.1"/>
    </source>
</evidence>
<sequence length="374" mass="43590">MPRLNLKRTPEEEAARQQRKKRKEEKRRRRKDVGDTGSSKKRRRTDDVEVDTLPKWASSDDESGGEYGPQPGPSSPKGSQGSYKVDYDAIRAEMEEQRFREKMFGALEDDERLDSLEARLNDFAHVPGRWRSGSGGVPGKAVYDEPQADDFLNVDPRYMDDEEYAEWIRVGMYRKTHAEEYAEQQRKKTLHAARRAEEKAKKAETKRLEKLAEEERLRKKLERLNRRWDYAREEYDTLWKKLLSAEDDSTLPQQDLGFSDIPWPILAAYRHQPDKRKSFTSSIPTTLSLDNLTTEAISEFLLTAAPTDGTQPPPLRDVDKKERKEKLRETFLRFHPDKFEGRFMKRIKASDREIVREAIGQVVRGLNTLMGDIK</sequence>
<feature type="compositionally biased region" description="Low complexity" evidence="7">
    <location>
        <begin position="75"/>
        <end position="84"/>
    </location>
</feature>
<organism evidence="8 9">
    <name type="scientific">Collybia nuda</name>
    <dbReference type="NCBI Taxonomy" id="64659"/>
    <lineage>
        <taxon>Eukaryota</taxon>
        <taxon>Fungi</taxon>
        <taxon>Dikarya</taxon>
        <taxon>Basidiomycota</taxon>
        <taxon>Agaricomycotina</taxon>
        <taxon>Agaricomycetes</taxon>
        <taxon>Agaricomycetidae</taxon>
        <taxon>Agaricales</taxon>
        <taxon>Tricholomatineae</taxon>
        <taxon>Clitocybaceae</taxon>
        <taxon>Collybia</taxon>
    </lineage>
</organism>
<name>A0A9P6CKJ7_9AGAR</name>
<keyword evidence="2" id="KW-0597">Phosphoprotein</keyword>
<evidence type="ECO:0000256" key="6">
    <source>
        <dbReference type="SAM" id="Coils"/>
    </source>
</evidence>
<dbReference type="PANTHER" id="PTHR15263">
    <property type="entry name" value="I-KAPPA-B-LIKE PROTEIN IKBL"/>
    <property type="match status" value="1"/>
</dbReference>
<keyword evidence="6" id="KW-0175">Coiled coil</keyword>
<accession>A0A9P6CKJ7</accession>
<proteinExistence type="predicted"/>
<feature type="region of interest" description="Disordered" evidence="7">
    <location>
        <begin position="1"/>
        <end position="87"/>
    </location>
</feature>
<evidence type="ECO:0000256" key="5">
    <source>
        <dbReference type="ARBA" id="ARBA00023242"/>
    </source>
</evidence>
<keyword evidence="5" id="KW-0539">Nucleus</keyword>
<dbReference type="AlphaFoldDB" id="A0A9P6CKJ7"/>
<dbReference type="PANTHER" id="PTHR15263:SF1">
    <property type="entry name" value="NF-KAPPA-B INHIBITOR-LIKE PROTEIN 1"/>
    <property type="match status" value="1"/>
</dbReference>
<comment type="caution">
    <text evidence="8">The sequence shown here is derived from an EMBL/GenBank/DDBJ whole genome shotgun (WGS) entry which is preliminary data.</text>
</comment>
<dbReference type="OrthoDB" id="412109at2759"/>
<dbReference type="GO" id="GO:0005634">
    <property type="term" value="C:nucleus"/>
    <property type="evidence" value="ECO:0007669"/>
    <property type="project" value="UniProtKB-SubCell"/>
</dbReference>
<evidence type="ECO:0000313" key="9">
    <source>
        <dbReference type="Proteomes" id="UP000807353"/>
    </source>
</evidence>
<dbReference type="EMBL" id="MU150229">
    <property type="protein sequence ID" value="KAF9469627.1"/>
    <property type="molecule type" value="Genomic_DNA"/>
</dbReference>
<feature type="compositionally biased region" description="Basic residues" evidence="7">
    <location>
        <begin position="17"/>
        <end position="31"/>
    </location>
</feature>
<evidence type="ECO:0000256" key="1">
    <source>
        <dbReference type="ARBA" id="ARBA00004123"/>
    </source>
</evidence>